<reference evidence="8 9" key="1">
    <citation type="journal article" date="2015" name="Appl. Environ. Microbiol.">
        <title>Aerobic and Anaerobic Thiosulfate Oxidation by a Cold-Adapted, Subglacial Chemoautotroph.</title>
        <authorList>
            <person name="Harrold Z.R."/>
            <person name="Skidmore M.L."/>
            <person name="Hamilton T.L."/>
            <person name="Desch L."/>
            <person name="Amada K."/>
            <person name="van Gelder W."/>
            <person name="Glover K."/>
            <person name="Roden E.E."/>
            <person name="Boyd E.S."/>
        </authorList>
    </citation>
    <scope>NUCLEOTIDE SEQUENCE [LARGE SCALE GENOMIC DNA]</scope>
    <source>
        <strain evidence="8 9">RG</strain>
    </source>
</reference>
<evidence type="ECO:0000259" key="6">
    <source>
        <dbReference type="PROSITE" id="PS50975"/>
    </source>
</evidence>
<dbReference type="PROSITE" id="PS51186">
    <property type="entry name" value="GNAT"/>
    <property type="match status" value="1"/>
</dbReference>
<dbReference type="EMBL" id="LDUG01000008">
    <property type="protein sequence ID" value="KVW98920.1"/>
    <property type="molecule type" value="Genomic_DNA"/>
</dbReference>
<dbReference type="SMART" id="SM00881">
    <property type="entry name" value="CoA_binding"/>
    <property type="match status" value="1"/>
</dbReference>
<sequence>MPQHYLHPLFNARSVAVFGASERADSVAGILFRNLRNAGYQGEVYPVNPKHETVFGARCYASASELPAVPELALIATPAPTVAQVMEECGQRGIRHAIVLSAGFREVGEKGAALEDSVKAVAKKHGIRFIGPNCLGIQRPSIGLNATFSQGATLSGDLALVSQSGAICTAMLDWAETNGIGFSSVISTGASADLDFGEILDYLAFDTQTRGVLLYIEGIRDARRFMSALRAISRFKPVVMVKVGRHATGGRAVLSHTGALVGSDAVFDALVRRAGVVRVNTILQLFASARALSTHIKPTGNRLAIVTNGGGPGVMATDLAVDLGVRMTELSPATIATLNGVLPPNWSQANPLDIIGDATAERYRAAVGACLADDNVDGVLAMLTPQAMTRPSEAAQAVIEVAKTSSKPVLTCWMGEAQVHEGRRLFKQAGIPYFTTPEPAVEVFSYLSAFYENQRLLMQTPGPLSQQAEPDVEGARLIIESALAHGRHLLNEVESKALLAAFHIPIAQTLIARDPMEAMLMAQQMGFPVAMKINSPDITHKSDVNGVRLGLSSGQAVRAAFGEMLADVKRLRPDATLEGIVIEPMAARPHAREVLLGMTSDPVLGPVIVFGAGGVDVEAFRDRAVTLPPLNRYLARDLIQRTRVATLLGPFRNRPPVDMDALENVLLRLSEMVCELPWLAELDINPLLVDEHGALALDARIVIAPRVPMADRYGHMAIHPYPAHLVTHWQLPSGNDVVIRPIRPEDADLTQGFVKSLSAETKYFRFMDAVSELSPTELARLTQIDYTREMALLALTEVDGREMELGVARYAINPDGETCEFALVVNDQWQKQGIGHKLMDVLMDVARGRGLKVMEGEVLKTNRPMLKLVEALGFQIEPHPEDETVRKISRAL</sequence>
<feature type="domain" description="N-acetyltransferase" evidence="7">
    <location>
        <begin position="737"/>
        <end position="892"/>
    </location>
</feature>
<feature type="domain" description="ATP-grasp" evidence="6">
    <location>
        <begin position="496"/>
        <end position="532"/>
    </location>
</feature>
<evidence type="ECO:0000256" key="1">
    <source>
        <dbReference type="ARBA" id="ARBA00022598"/>
    </source>
</evidence>
<dbReference type="Gene3D" id="3.40.630.30">
    <property type="match status" value="1"/>
</dbReference>
<evidence type="ECO:0000313" key="9">
    <source>
        <dbReference type="Proteomes" id="UP000064243"/>
    </source>
</evidence>
<evidence type="ECO:0000256" key="2">
    <source>
        <dbReference type="ARBA" id="ARBA00022741"/>
    </source>
</evidence>
<dbReference type="InterPro" id="IPR043938">
    <property type="entry name" value="Ligase_CoA_dom"/>
</dbReference>
<dbReference type="SUPFAM" id="SSF56059">
    <property type="entry name" value="Glutathione synthetase ATP-binding domain-like"/>
    <property type="match status" value="1"/>
</dbReference>
<dbReference type="FunFam" id="3.30.1490.20:FF:000020">
    <property type="entry name" value="Protein lysine acetyltransferase"/>
    <property type="match status" value="1"/>
</dbReference>
<dbReference type="GO" id="GO:0043758">
    <property type="term" value="F:acetate-CoA ligase (ADP-forming) activity"/>
    <property type="evidence" value="ECO:0007669"/>
    <property type="project" value="InterPro"/>
</dbReference>
<dbReference type="OrthoDB" id="9807426at2"/>
<dbReference type="InterPro" id="IPR051538">
    <property type="entry name" value="Acyl-CoA_Synth/Transferase"/>
</dbReference>
<dbReference type="Pfam" id="PF19045">
    <property type="entry name" value="Ligase_CoA_2"/>
    <property type="match status" value="1"/>
</dbReference>
<dbReference type="Gene3D" id="3.40.50.261">
    <property type="entry name" value="Succinyl-CoA synthetase domains"/>
    <property type="match status" value="2"/>
</dbReference>
<dbReference type="GO" id="GO:0046872">
    <property type="term" value="F:metal ion binding"/>
    <property type="evidence" value="ECO:0007669"/>
    <property type="project" value="InterPro"/>
</dbReference>
<proteinExistence type="inferred from homology"/>
<dbReference type="Pfam" id="PF13607">
    <property type="entry name" value="Succ_CoA_lig"/>
    <property type="match status" value="1"/>
</dbReference>
<dbReference type="PATRIC" id="fig|36861.3.peg.3389"/>
<dbReference type="GO" id="GO:0005524">
    <property type="term" value="F:ATP binding"/>
    <property type="evidence" value="ECO:0007669"/>
    <property type="project" value="UniProtKB-UniRule"/>
</dbReference>
<evidence type="ECO:0000256" key="5">
    <source>
        <dbReference type="PROSITE-ProRule" id="PRU00409"/>
    </source>
</evidence>
<evidence type="ECO:0000313" key="8">
    <source>
        <dbReference type="EMBL" id="KVW98920.1"/>
    </source>
</evidence>
<dbReference type="SUPFAM" id="SSF51735">
    <property type="entry name" value="NAD(P)-binding Rossmann-fold domains"/>
    <property type="match status" value="1"/>
</dbReference>
<comment type="similarity">
    <text evidence="4">In the N-terminal section; belongs to the acetate CoA ligase alpha subunit family.</text>
</comment>
<dbReference type="InterPro" id="IPR003781">
    <property type="entry name" value="CoA-bd"/>
</dbReference>
<dbReference type="InterPro" id="IPR016181">
    <property type="entry name" value="Acyl_CoA_acyltransferase"/>
</dbReference>
<dbReference type="Gene3D" id="3.30.470.20">
    <property type="entry name" value="ATP-grasp fold, B domain"/>
    <property type="match status" value="1"/>
</dbReference>
<accession>A0A106BUL8</accession>
<dbReference type="PANTHER" id="PTHR43334:SF1">
    <property type="entry name" value="3-HYDROXYPROPIONATE--COA LIGASE [ADP-FORMING]"/>
    <property type="match status" value="1"/>
</dbReference>
<dbReference type="InterPro" id="IPR000182">
    <property type="entry name" value="GNAT_dom"/>
</dbReference>
<dbReference type="InterPro" id="IPR011761">
    <property type="entry name" value="ATP-grasp"/>
</dbReference>
<dbReference type="InterPro" id="IPR032875">
    <property type="entry name" value="Succ_CoA_lig_flav_dom"/>
</dbReference>
<organism evidence="8 9">
    <name type="scientific">Thiobacillus denitrificans</name>
    <dbReference type="NCBI Taxonomy" id="36861"/>
    <lineage>
        <taxon>Bacteria</taxon>
        <taxon>Pseudomonadati</taxon>
        <taxon>Pseudomonadota</taxon>
        <taxon>Betaproteobacteria</taxon>
        <taxon>Nitrosomonadales</taxon>
        <taxon>Thiobacillaceae</taxon>
        <taxon>Thiobacillus</taxon>
    </lineage>
</organism>
<dbReference type="Pfam" id="PF13380">
    <property type="entry name" value="CoA_binding_2"/>
    <property type="match status" value="1"/>
</dbReference>
<dbReference type="Pfam" id="PF13549">
    <property type="entry name" value="ATP-grasp_5"/>
    <property type="match status" value="1"/>
</dbReference>
<protein>
    <submittedName>
        <fullName evidence="8">Acetyl-CoA synthetase</fullName>
    </submittedName>
</protein>
<dbReference type="SUPFAM" id="SSF55729">
    <property type="entry name" value="Acyl-CoA N-acyltransferases (Nat)"/>
    <property type="match status" value="1"/>
</dbReference>
<dbReference type="GO" id="GO:0016747">
    <property type="term" value="F:acyltransferase activity, transferring groups other than amino-acyl groups"/>
    <property type="evidence" value="ECO:0007669"/>
    <property type="project" value="InterPro"/>
</dbReference>
<keyword evidence="9" id="KW-1185">Reference proteome</keyword>
<comment type="caution">
    <text evidence="8">The sequence shown here is derived from an EMBL/GenBank/DDBJ whole genome shotgun (WGS) entry which is preliminary data.</text>
</comment>
<dbReference type="Proteomes" id="UP000064243">
    <property type="component" value="Unassembled WGS sequence"/>
</dbReference>
<dbReference type="PANTHER" id="PTHR43334">
    <property type="entry name" value="ACETATE--COA LIGASE [ADP-FORMING]"/>
    <property type="match status" value="1"/>
</dbReference>
<dbReference type="InterPro" id="IPR036291">
    <property type="entry name" value="NAD(P)-bd_dom_sf"/>
</dbReference>
<dbReference type="SUPFAM" id="SSF52210">
    <property type="entry name" value="Succinyl-CoA synthetase domains"/>
    <property type="match status" value="2"/>
</dbReference>
<dbReference type="InterPro" id="IPR013815">
    <property type="entry name" value="ATP_grasp_subdomain_1"/>
</dbReference>
<dbReference type="AlphaFoldDB" id="A0A106BUL8"/>
<dbReference type="InterPro" id="IPR016102">
    <property type="entry name" value="Succinyl-CoA_synth-like"/>
</dbReference>
<keyword evidence="1" id="KW-0436">Ligase</keyword>
<keyword evidence="3 5" id="KW-0067">ATP-binding</keyword>
<dbReference type="CDD" id="cd04301">
    <property type="entry name" value="NAT_SF"/>
    <property type="match status" value="1"/>
</dbReference>
<evidence type="ECO:0000259" key="7">
    <source>
        <dbReference type="PROSITE" id="PS51186"/>
    </source>
</evidence>
<dbReference type="RefSeq" id="WP_059751702.1">
    <property type="nucleotide sequence ID" value="NZ_LDUG01000008.1"/>
</dbReference>
<dbReference type="Gene3D" id="3.30.1490.20">
    <property type="entry name" value="ATP-grasp fold, A domain"/>
    <property type="match status" value="1"/>
</dbReference>
<dbReference type="STRING" id="1123392.GCA_000376425_00181"/>
<evidence type="ECO:0000256" key="3">
    <source>
        <dbReference type="ARBA" id="ARBA00022840"/>
    </source>
</evidence>
<evidence type="ECO:0000256" key="4">
    <source>
        <dbReference type="ARBA" id="ARBA00060888"/>
    </source>
</evidence>
<dbReference type="Pfam" id="PF00583">
    <property type="entry name" value="Acetyltransf_1"/>
    <property type="match status" value="1"/>
</dbReference>
<keyword evidence="2 5" id="KW-0547">Nucleotide-binding</keyword>
<name>A0A106BUL8_THIDE</name>
<dbReference type="Gene3D" id="3.40.50.720">
    <property type="entry name" value="NAD(P)-binding Rossmann-like Domain"/>
    <property type="match status" value="1"/>
</dbReference>
<dbReference type="PROSITE" id="PS50975">
    <property type="entry name" value="ATP_GRASP"/>
    <property type="match status" value="1"/>
</dbReference>
<gene>
    <name evidence="8" type="ORF">ABW22_02610</name>
</gene>